<keyword evidence="8" id="KW-0325">Glycoprotein</keyword>
<dbReference type="PANTHER" id="PTHR48007:SF86">
    <property type="entry name" value="(WILD MALAYSIAN BANANA) HYPOTHETICAL PROTEIN"/>
    <property type="match status" value="1"/>
</dbReference>
<dbReference type="PANTHER" id="PTHR48007">
    <property type="entry name" value="LEUCINE-RICH REPEAT RECEPTOR-LIKE PROTEIN KINASE PXC1"/>
    <property type="match status" value="1"/>
</dbReference>
<organism evidence="12 13">
    <name type="scientific">Carex littledalei</name>
    <dbReference type="NCBI Taxonomy" id="544730"/>
    <lineage>
        <taxon>Eukaryota</taxon>
        <taxon>Viridiplantae</taxon>
        <taxon>Streptophyta</taxon>
        <taxon>Embryophyta</taxon>
        <taxon>Tracheophyta</taxon>
        <taxon>Spermatophyta</taxon>
        <taxon>Magnoliopsida</taxon>
        <taxon>Liliopsida</taxon>
        <taxon>Poales</taxon>
        <taxon>Cyperaceae</taxon>
        <taxon>Cyperoideae</taxon>
        <taxon>Cariceae</taxon>
        <taxon>Carex</taxon>
        <taxon>Carex subgen. Euthyceras</taxon>
    </lineage>
</organism>
<dbReference type="InterPro" id="IPR032675">
    <property type="entry name" value="LRR_dom_sf"/>
</dbReference>
<keyword evidence="6 9" id="KW-1133">Transmembrane helix</keyword>
<feature type="signal peptide" evidence="10">
    <location>
        <begin position="1"/>
        <end position="23"/>
    </location>
</feature>
<name>A0A833QMV8_9POAL</name>
<evidence type="ECO:0000256" key="4">
    <source>
        <dbReference type="ARBA" id="ARBA00022729"/>
    </source>
</evidence>
<reference evidence="12" key="1">
    <citation type="submission" date="2020-01" db="EMBL/GenBank/DDBJ databases">
        <title>Genome sequence of Kobresia littledalei, the first chromosome-level genome in the family Cyperaceae.</title>
        <authorList>
            <person name="Qu G."/>
        </authorList>
    </citation>
    <scope>NUCLEOTIDE SEQUENCE</scope>
    <source>
        <strain evidence="12">C.B.Clarke</strain>
        <tissue evidence="12">Leaf</tissue>
    </source>
</reference>
<dbReference type="Gene3D" id="3.80.10.10">
    <property type="entry name" value="Ribonuclease Inhibitor"/>
    <property type="match status" value="1"/>
</dbReference>
<dbReference type="GO" id="GO:0005524">
    <property type="term" value="F:ATP binding"/>
    <property type="evidence" value="ECO:0007669"/>
    <property type="project" value="InterPro"/>
</dbReference>
<dbReference type="SUPFAM" id="SSF52058">
    <property type="entry name" value="L domain-like"/>
    <property type="match status" value="1"/>
</dbReference>
<keyword evidence="13" id="KW-1185">Reference proteome</keyword>
<dbReference type="InterPro" id="IPR011009">
    <property type="entry name" value="Kinase-like_dom_sf"/>
</dbReference>
<accession>A0A833QMV8</accession>
<dbReference type="AlphaFoldDB" id="A0A833QMV8"/>
<evidence type="ECO:0000256" key="9">
    <source>
        <dbReference type="SAM" id="Phobius"/>
    </source>
</evidence>
<keyword evidence="12" id="KW-0418">Kinase</keyword>
<evidence type="ECO:0000313" key="13">
    <source>
        <dbReference type="Proteomes" id="UP000623129"/>
    </source>
</evidence>
<keyword evidence="12" id="KW-0808">Transferase</keyword>
<evidence type="ECO:0000256" key="10">
    <source>
        <dbReference type="SAM" id="SignalP"/>
    </source>
</evidence>
<dbReference type="Gene3D" id="3.30.200.20">
    <property type="entry name" value="Phosphorylase Kinase, domain 1"/>
    <property type="match status" value="1"/>
</dbReference>
<dbReference type="Pfam" id="PF07714">
    <property type="entry name" value="PK_Tyr_Ser-Thr"/>
    <property type="match status" value="1"/>
</dbReference>
<keyword evidence="4 10" id="KW-0732">Signal</keyword>
<dbReference type="Pfam" id="PF08263">
    <property type="entry name" value="LRRNT_2"/>
    <property type="match status" value="1"/>
</dbReference>
<dbReference type="GO" id="GO:0004672">
    <property type="term" value="F:protein kinase activity"/>
    <property type="evidence" value="ECO:0007669"/>
    <property type="project" value="InterPro"/>
</dbReference>
<evidence type="ECO:0000313" key="12">
    <source>
        <dbReference type="EMBL" id="KAF3321752.1"/>
    </source>
</evidence>
<protein>
    <submittedName>
        <fullName evidence="12">Inactive leucine-rich repeat receptor-like protein kinase</fullName>
    </submittedName>
</protein>
<sequence>MAKIKIYYIFFLQSLLLHNICHATVTDVLCLKTLKASINDPNNFLNWKFDNTTEGSICKFTGVECWHQNENRVLNLRLSNMGLVGMFPRGIENCSSLTGLDLSSNNFTGPIPSNISKIIPFVTSLDLSYNNFSGEIPVNLSQCSYLNTLNLQYNRLSGEIPWELIHLTRLTQLNVANNLLSGPIPAFRSSVKTSYVNNMGLCGGSLGECPESGKGHMGVIIGSAIAGVVIVAVIVGSVLFFCLRKVPAKKRKKELEENRWAKNIKGSKEVKISMFEKSVSKMKLNDLLKSTNDFSKENIISTGSTGTMYKATLPDGSFLAIKRLQDSQHSESQFASEMATLGNVRHKNLVPLLGYCLAKRERLLVYKHMPKGTLFDLLHMHQEGEKKKRSTLDWPVRLKISIGAAKGFAWLHHSCNPRILHRNISSKCVLLDEDFEPKISDFGLARLMNPIDTHLSTLINGEFGDLGYVAPEYARTLVATPKGDVYSFGVVLLELVTGEKPTQVTNAPDHFKGNLVDWITSLSNNSLLQDAIDKSLIGKGYDVELMQFMKVACNCVLSAPKERPTMYEVYQLLKAVGERYHFSTDDDILIPVSGIEDDGINLDELIVAK</sequence>
<evidence type="ECO:0000256" key="8">
    <source>
        <dbReference type="ARBA" id="ARBA00023180"/>
    </source>
</evidence>
<keyword evidence="2" id="KW-0433">Leucine-rich repeat</keyword>
<comment type="subcellular location">
    <subcellularLocation>
        <location evidence="1">Membrane</location>
        <topology evidence="1">Single-pass membrane protein</topology>
    </subcellularLocation>
</comment>
<dbReference type="SUPFAM" id="SSF56112">
    <property type="entry name" value="Protein kinase-like (PK-like)"/>
    <property type="match status" value="1"/>
</dbReference>
<dbReference type="InterPro" id="IPR001245">
    <property type="entry name" value="Ser-Thr/Tyr_kinase_cat_dom"/>
</dbReference>
<feature type="domain" description="Protein kinase" evidence="11">
    <location>
        <begin position="294"/>
        <end position="573"/>
    </location>
</feature>
<evidence type="ECO:0000259" key="11">
    <source>
        <dbReference type="PROSITE" id="PS50011"/>
    </source>
</evidence>
<dbReference type="InterPro" id="IPR046959">
    <property type="entry name" value="PRK1-6/SRF4-like"/>
</dbReference>
<keyword evidence="7 9" id="KW-0472">Membrane</keyword>
<gene>
    <name evidence="12" type="ORF">FCM35_KLT13968</name>
</gene>
<dbReference type="OrthoDB" id="2151624at2759"/>
<feature type="chain" id="PRO_5032983275" evidence="10">
    <location>
        <begin position="24"/>
        <end position="609"/>
    </location>
</feature>
<dbReference type="InterPro" id="IPR000719">
    <property type="entry name" value="Prot_kinase_dom"/>
</dbReference>
<evidence type="ECO:0000256" key="5">
    <source>
        <dbReference type="ARBA" id="ARBA00022737"/>
    </source>
</evidence>
<dbReference type="Gene3D" id="1.10.510.10">
    <property type="entry name" value="Transferase(Phosphotransferase) domain 1"/>
    <property type="match status" value="1"/>
</dbReference>
<evidence type="ECO:0000256" key="1">
    <source>
        <dbReference type="ARBA" id="ARBA00004167"/>
    </source>
</evidence>
<evidence type="ECO:0000256" key="7">
    <source>
        <dbReference type="ARBA" id="ARBA00023136"/>
    </source>
</evidence>
<keyword evidence="5" id="KW-0677">Repeat</keyword>
<dbReference type="FunFam" id="3.80.10.10:FF:000275">
    <property type="entry name" value="Leucine-rich repeat receptor-like protein kinase"/>
    <property type="match status" value="1"/>
</dbReference>
<feature type="transmembrane region" description="Helical" evidence="9">
    <location>
        <begin position="219"/>
        <end position="243"/>
    </location>
</feature>
<evidence type="ECO:0000256" key="2">
    <source>
        <dbReference type="ARBA" id="ARBA00022614"/>
    </source>
</evidence>
<comment type="caution">
    <text evidence="12">The sequence shown here is derived from an EMBL/GenBank/DDBJ whole genome shotgun (WGS) entry which is preliminary data.</text>
</comment>
<dbReference type="FunFam" id="1.10.510.10:FF:000095">
    <property type="entry name" value="protein STRUBBELIG-RECEPTOR FAMILY 8"/>
    <property type="match status" value="1"/>
</dbReference>
<evidence type="ECO:0000256" key="6">
    <source>
        <dbReference type="ARBA" id="ARBA00022989"/>
    </source>
</evidence>
<evidence type="ECO:0000256" key="3">
    <source>
        <dbReference type="ARBA" id="ARBA00022692"/>
    </source>
</evidence>
<dbReference type="Pfam" id="PF00560">
    <property type="entry name" value="LRR_1"/>
    <property type="match status" value="3"/>
</dbReference>
<dbReference type="Proteomes" id="UP000623129">
    <property type="component" value="Unassembled WGS sequence"/>
</dbReference>
<keyword evidence="3 9" id="KW-0812">Transmembrane</keyword>
<dbReference type="InterPro" id="IPR013210">
    <property type="entry name" value="LRR_N_plant-typ"/>
</dbReference>
<dbReference type="PROSITE" id="PS50011">
    <property type="entry name" value="PROTEIN_KINASE_DOM"/>
    <property type="match status" value="1"/>
</dbReference>
<proteinExistence type="predicted"/>
<dbReference type="InterPro" id="IPR001611">
    <property type="entry name" value="Leu-rich_rpt"/>
</dbReference>
<dbReference type="FunFam" id="3.30.200.20:FF:000428">
    <property type="entry name" value="Inactive LRR receptor-like serine/threonine-protein kinase BIR2"/>
    <property type="match status" value="1"/>
</dbReference>
<dbReference type="GO" id="GO:0016020">
    <property type="term" value="C:membrane"/>
    <property type="evidence" value="ECO:0007669"/>
    <property type="project" value="UniProtKB-SubCell"/>
</dbReference>
<dbReference type="EMBL" id="SWLB01000026">
    <property type="protein sequence ID" value="KAF3321752.1"/>
    <property type="molecule type" value="Genomic_DNA"/>
</dbReference>
<keyword evidence="12" id="KW-0675">Receptor</keyword>